<dbReference type="AlphaFoldDB" id="A0A066VZ26"/>
<evidence type="ECO:0000259" key="6">
    <source>
        <dbReference type="PROSITE" id="PS50970"/>
    </source>
</evidence>
<dbReference type="PROSITE" id="PS50970">
    <property type="entry name" value="HCY"/>
    <property type="match status" value="1"/>
</dbReference>
<keyword evidence="8" id="KW-1185">Reference proteome</keyword>
<dbReference type="GeneID" id="25264635"/>
<gene>
    <name evidence="7" type="ORF">K437DRAFT_257205</name>
</gene>
<organism evidence="7 8">
    <name type="scientific">Tilletiaria anomala (strain ATCC 24038 / CBS 436.72 / UBC 951)</name>
    <dbReference type="NCBI Taxonomy" id="1037660"/>
    <lineage>
        <taxon>Eukaryota</taxon>
        <taxon>Fungi</taxon>
        <taxon>Dikarya</taxon>
        <taxon>Basidiomycota</taxon>
        <taxon>Ustilaginomycotina</taxon>
        <taxon>Exobasidiomycetes</taxon>
        <taxon>Georgefischeriales</taxon>
        <taxon>Tilletiariaceae</taxon>
        <taxon>Tilletiaria</taxon>
    </lineage>
</organism>
<dbReference type="OMA" id="CHIAFVE"/>
<reference evidence="7 8" key="1">
    <citation type="submission" date="2014-05" db="EMBL/GenBank/DDBJ databases">
        <title>Draft genome sequence of a rare smut relative, Tilletiaria anomala UBC 951.</title>
        <authorList>
            <consortium name="DOE Joint Genome Institute"/>
            <person name="Toome M."/>
            <person name="Kuo A."/>
            <person name="Henrissat B."/>
            <person name="Lipzen A."/>
            <person name="Tritt A."/>
            <person name="Yoshinaga Y."/>
            <person name="Zane M."/>
            <person name="Barry K."/>
            <person name="Grigoriev I.V."/>
            <person name="Spatafora J.W."/>
            <person name="Aimea M.C."/>
        </authorList>
    </citation>
    <scope>NUCLEOTIDE SEQUENCE [LARGE SCALE GENOMIC DNA]</scope>
    <source>
        <strain evidence="7 8">UBC 951</strain>
    </source>
</reference>
<dbReference type="PANTHER" id="PTHR46015:SF1">
    <property type="entry name" value="HOMOCYSTEINE S-METHYLTRANSFERASE-LIKE ISOFORM 1"/>
    <property type="match status" value="1"/>
</dbReference>
<name>A0A066VZ26_TILAU</name>
<dbReference type="SUPFAM" id="SSF82282">
    <property type="entry name" value="Homocysteine S-methyltransferase"/>
    <property type="match status" value="1"/>
</dbReference>
<dbReference type="HOGENOM" id="CLU_004914_3_2_1"/>
<feature type="binding site" evidence="5">
    <location>
        <position position="424"/>
    </location>
    <ligand>
        <name>Zn(2+)</name>
        <dbReference type="ChEBI" id="CHEBI:29105"/>
    </ligand>
</feature>
<dbReference type="OrthoDB" id="261426at2759"/>
<keyword evidence="1 5" id="KW-0489">Methyltransferase</keyword>
<dbReference type="GO" id="GO:0009086">
    <property type="term" value="P:methionine biosynthetic process"/>
    <property type="evidence" value="ECO:0007669"/>
    <property type="project" value="TreeGrafter"/>
</dbReference>
<dbReference type="GO" id="GO:0046872">
    <property type="term" value="F:metal ion binding"/>
    <property type="evidence" value="ECO:0007669"/>
    <property type="project" value="UniProtKB-KW"/>
</dbReference>
<dbReference type="STRING" id="1037660.A0A066VZ26"/>
<keyword evidence="2 5" id="KW-0808">Transferase</keyword>
<dbReference type="InterPro" id="IPR036589">
    <property type="entry name" value="HCY_dom_sf"/>
</dbReference>
<dbReference type="GO" id="GO:0008898">
    <property type="term" value="F:S-adenosylmethionine-homocysteine S-methyltransferase activity"/>
    <property type="evidence" value="ECO:0007669"/>
    <property type="project" value="TreeGrafter"/>
</dbReference>
<keyword evidence="4 5" id="KW-0862">Zinc</keyword>
<proteinExistence type="predicted"/>
<dbReference type="PANTHER" id="PTHR46015">
    <property type="entry name" value="ZGC:172121"/>
    <property type="match status" value="1"/>
</dbReference>
<comment type="caution">
    <text evidence="7">The sequence shown here is derived from an EMBL/GenBank/DDBJ whole genome shotgun (WGS) entry which is preliminary data.</text>
</comment>
<dbReference type="Proteomes" id="UP000027361">
    <property type="component" value="Unassembled WGS sequence"/>
</dbReference>
<dbReference type="InParanoid" id="A0A066VZ26"/>
<dbReference type="Gene3D" id="3.20.20.330">
    <property type="entry name" value="Homocysteine-binding-like domain"/>
    <property type="match status" value="1"/>
</dbReference>
<evidence type="ECO:0000256" key="1">
    <source>
        <dbReference type="ARBA" id="ARBA00022603"/>
    </source>
</evidence>
<keyword evidence="3 5" id="KW-0479">Metal-binding</keyword>
<dbReference type="GO" id="GO:0032259">
    <property type="term" value="P:methylation"/>
    <property type="evidence" value="ECO:0007669"/>
    <property type="project" value="UniProtKB-KW"/>
</dbReference>
<accession>A0A066VZ26</accession>
<feature type="domain" description="Hcy-binding" evidence="6">
    <location>
        <begin position="11"/>
        <end position="438"/>
    </location>
</feature>
<feature type="binding site" evidence="5">
    <location>
        <position position="307"/>
    </location>
    <ligand>
        <name>Zn(2+)</name>
        <dbReference type="ChEBI" id="CHEBI:29105"/>
    </ligand>
</feature>
<feature type="binding site" evidence="5">
    <location>
        <position position="423"/>
    </location>
    <ligand>
        <name>Zn(2+)</name>
        <dbReference type="ChEBI" id="CHEBI:29105"/>
    </ligand>
</feature>
<comment type="cofactor">
    <cofactor evidence="5">
        <name>Zn(2+)</name>
        <dbReference type="ChEBI" id="CHEBI:29105"/>
    </cofactor>
</comment>
<dbReference type="RefSeq" id="XP_013242607.1">
    <property type="nucleotide sequence ID" value="XM_013387153.1"/>
</dbReference>
<dbReference type="EMBL" id="JMSN01000055">
    <property type="protein sequence ID" value="KDN44069.1"/>
    <property type="molecule type" value="Genomic_DNA"/>
</dbReference>
<protein>
    <submittedName>
        <fullName evidence="7">Homocysteine S-methyltransferase</fullName>
    </submittedName>
</protein>
<sequence>MAGKSKEGGADILEGLLNAERIGVMDGGFATHLEDALHLSTPSPLWSAALLDPTCEEAGWKGHDAVRATHRAFLDVGARLIESASYQASTQSFLKSKPPRTYTAAGAEELMRQSVTLAHEAIASHSSKQSVETATSKTPLLTLSLGPYGAMLEGGREYSGDYEGASADAVSLSKKLHTFQMNRLQAYAEVKDTWEKIDLIAFETLPRLDEVGEIGRALHDIDVELTSKGQQHRPPAYFSFVFPENANGEETNKPNNDNFLPLPPDMSAAAKRTGADPSQHRTVPALVECVKSLCGQGWPILGLGINCTKPHLIQGIVRDLTQAFAQQKTSSTFASKSGKPVLFLYPDGGLTWDGIARCWRSGAPMTADKATEVNKPHASSLSEEETWARDLFALTQEPGVLKNVCDSGGTSEAAFDAVWLGGCCKASTGHIASLSRLVYPSQG</sequence>
<dbReference type="Pfam" id="PF02574">
    <property type="entry name" value="S-methyl_trans"/>
    <property type="match status" value="1"/>
</dbReference>
<evidence type="ECO:0000313" key="7">
    <source>
        <dbReference type="EMBL" id="KDN44069.1"/>
    </source>
</evidence>
<evidence type="ECO:0000313" key="8">
    <source>
        <dbReference type="Proteomes" id="UP000027361"/>
    </source>
</evidence>
<dbReference type="InterPro" id="IPR003726">
    <property type="entry name" value="HCY_dom"/>
</dbReference>
<evidence type="ECO:0000256" key="5">
    <source>
        <dbReference type="PROSITE-ProRule" id="PRU00333"/>
    </source>
</evidence>
<evidence type="ECO:0000256" key="4">
    <source>
        <dbReference type="ARBA" id="ARBA00022833"/>
    </source>
</evidence>
<evidence type="ECO:0000256" key="3">
    <source>
        <dbReference type="ARBA" id="ARBA00022723"/>
    </source>
</evidence>
<dbReference type="InterPro" id="IPR051486">
    <property type="entry name" value="Hcy_S-methyltransferase"/>
</dbReference>
<evidence type="ECO:0000256" key="2">
    <source>
        <dbReference type="ARBA" id="ARBA00022679"/>
    </source>
</evidence>
<dbReference type="GO" id="GO:0033528">
    <property type="term" value="P:S-methylmethionine cycle"/>
    <property type="evidence" value="ECO:0007669"/>
    <property type="project" value="TreeGrafter"/>
</dbReference>